<dbReference type="GO" id="GO:0003677">
    <property type="term" value="F:DNA binding"/>
    <property type="evidence" value="ECO:0007669"/>
    <property type="project" value="UniProtKB-KW"/>
</dbReference>
<evidence type="ECO:0000256" key="4">
    <source>
        <dbReference type="ARBA" id="ARBA00023163"/>
    </source>
</evidence>
<keyword evidence="1 5" id="KW-0597">Phosphoprotein</keyword>
<dbReference type="Gene3D" id="3.40.50.2300">
    <property type="match status" value="1"/>
</dbReference>
<dbReference type="AlphaFoldDB" id="A0A4Z0Q5L4"/>
<evidence type="ECO:0000256" key="2">
    <source>
        <dbReference type="ARBA" id="ARBA00023015"/>
    </source>
</evidence>
<dbReference type="InterPro" id="IPR000792">
    <property type="entry name" value="Tscrpt_reg_LuxR_C"/>
</dbReference>
<dbReference type="InterPro" id="IPR016032">
    <property type="entry name" value="Sig_transdc_resp-reg_C-effctor"/>
</dbReference>
<dbReference type="CDD" id="cd06170">
    <property type="entry name" value="LuxR_C_like"/>
    <property type="match status" value="1"/>
</dbReference>
<dbReference type="Pfam" id="PF00196">
    <property type="entry name" value="GerE"/>
    <property type="match status" value="1"/>
</dbReference>
<gene>
    <name evidence="8" type="ORF">E5K00_09330</name>
</gene>
<dbReference type="SUPFAM" id="SSF46894">
    <property type="entry name" value="C-terminal effector domain of the bipartite response regulators"/>
    <property type="match status" value="1"/>
</dbReference>
<proteinExistence type="predicted"/>
<comment type="caution">
    <text evidence="8">The sequence shown here is derived from an EMBL/GenBank/DDBJ whole genome shotgun (WGS) entry which is preliminary data.</text>
</comment>
<dbReference type="SMART" id="SM00448">
    <property type="entry name" value="REC"/>
    <property type="match status" value="1"/>
</dbReference>
<sequence>MEKLSTDVSNIAVLVVDDHPLVVAGISTLLRKEEDIRIAAVANSGSEALALLAQHPEITVALLDLNMPHMSGVELIRAVRQRYSQVQILILSTFQDHASVADVLEAGGSGYLLKSTSPQELSAAIRAVAAGQRYFGQEVTATMVQNMEIQASHATRSSPPVVELTSREAEILQLIAQEHSNQHIAEQLFISERTVESHRKNMLTKTKSKSVIGLIRYALRNKLIP</sequence>
<evidence type="ECO:0000259" key="6">
    <source>
        <dbReference type="PROSITE" id="PS50043"/>
    </source>
</evidence>
<dbReference type="InterPro" id="IPR001789">
    <property type="entry name" value="Sig_transdc_resp-reg_receiver"/>
</dbReference>
<dbReference type="InterPro" id="IPR058245">
    <property type="entry name" value="NreC/VraR/RcsB-like_REC"/>
</dbReference>
<dbReference type="InterPro" id="IPR011006">
    <property type="entry name" value="CheY-like_superfamily"/>
</dbReference>
<reference evidence="8 9" key="1">
    <citation type="submission" date="2019-04" db="EMBL/GenBank/DDBJ databases">
        <authorList>
            <person name="Feng G."/>
            <person name="Zhang J."/>
            <person name="Zhu H."/>
        </authorList>
    </citation>
    <scope>NUCLEOTIDE SEQUENCE [LARGE SCALE GENOMIC DNA]</scope>
    <source>
        <strain evidence="8 9">JCM 31653</strain>
    </source>
</reference>
<feature type="domain" description="Response regulatory" evidence="7">
    <location>
        <begin position="12"/>
        <end position="129"/>
    </location>
</feature>
<organism evidence="8 9">
    <name type="scientific">Hymenobacter aquaticus</name>
    <dbReference type="NCBI Taxonomy" id="1867101"/>
    <lineage>
        <taxon>Bacteria</taxon>
        <taxon>Pseudomonadati</taxon>
        <taxon>Bacteroidota</taxon>
        <taxon>Cytophagia</taxon>
        <taxon>Cytophagales</taxon>
        <taxon>Hymenobacteraceae</taxon>
        <taxon>Hymenobacter</taxon>
    </lineage>
</organism>
<dbReference type="RefSeq" id="WP_135462947.1">
    <property type="nucleotide sequence ID" value="NZ_SRLC01000001.1"/>
</dbReference>
<evidence type="ECO:0000313" key="9">
    <source>
        <dbReference type="Proteomes" id="UP000297549"/>
    </source>
</evidence>
<dbReference type="EMBL" id="SRLC01000001">
    <property type="protein sequence ID" value="TGE25370.1"/>
    <property type="molecule type" value="Genomic_DNA"/>
</dbReference>
<dbReference type="CDD" id="cd17535">
    <property type="entry name" value="REC_NarL-like"/>
    <property type="match status" value="1"/>
</dbReference>
<dbReference type="PANTHER" id="PTHR43214">
    <property type="entry name" value="TWO-COMPONENT RESPONSE REGULATOR"/>
    <property type="match status" value="1"/>
</dbReference>
<keyword evidence="3" id="KW-0238">DNA-binding</keyword>
<dbReference type="GO" id="GO:0000160">
    <property type="term" value="P:phosphorelay signal transduction system"/>
    <property type="evidence" value="ECO:0007669"/>
    <property type="project" value="InterPro"/>
</dbReference>
<dbReference type="PROSITE" id="PS50043">
    <property type="entry name" value="HTH_LUXR_2"/>
    <property type="match status" value="1"/>
</dbReference>
<dbReference type="OrthoDB" id="9797341at2"/>
<evidence type="ECO:0000256" key="1">
    <source>
        <dbReference type="ARBA" id="ARBA00022553"/>
    </source>
</evidence>
<dbReference type="SUPFAM" id="SSF52172">
    <property type="entry name" value="CheY-like"/>
    <property type="match status" value="1"/>
</dbReference>
<evidence type="ECO:0000256" key="3">
    <source>
        <dbReference type="ARBA" id="ARBA00023125"/>
    </source>
</evidence>
<evidence type="ECO:0000256" key="5">
    <source>
        <dbReference type="PROSITE-ProRule" id="PRU00169"/>
    </source>
</evidence>
<dbReference type="GO" id="GO:0006355">
    <property type="term" value="P:regulation of DNA-templated transcription"/>
    <property type="evidence" value="ECO:0007669"/>
    <property type="project" value="InterPro"/>
</dbReference>
<dbReference type="PROSITE" id="PS50110">
    <property type="entry name" value="RESPONSE_REGULATORY"/>
    <property type="match status" value="1"/>
</dbReference>
<dbReference type="SMART" id="SM00421">
    <property type="entry name" value="HTH_LUXR"/>
    <property type="match status" value="1"/>
</dbReference>
<keyword evidence="2" id="KW-0805">Transcription regulation</keyword>
<evidence type="ECO:0000259" key="7">
    <source>
        <dbReference type="PROSITE" id="PS50110"/>
    </source>
</evidence>
<name>A0A4Z0Q5L4_9BACT</name>
<dbReference type="Proteomes" id="UP000297549">
    <property type="component" value="Unassembled WGS sequence"/>
</dbReference>
<keyword evidence="4" id="KW-0804">Transcription</keyword>
<evidence type="ECO:0000313" key="8">
    <source>
        <dbReference type="EMBL" id="TGE25370.1"/>
    </source>
</evidence>
<protein>
    <submittedName>
        <fullName evidence="8">Response regulator transcription factor</fullName>
    </submittedName>
</protein>
<dbReference type="InterPro" id="IPR039420">
    <property type="entry name" value="WalR-like"/>
</dbReference>
<dbReference type="PRINTS" id="PR00038">
    <property type="entry name" value="HTHLUXR"/>
</dbReference>
<dbReference type="PANTHER" id="PTHR43214:SF41">
    <property type="entry name" value="NITRATE_NITRITE RESPONSE REGULATOR PROTEIN NARP"/>
    <property type="match status" value="1"/>
</dbReference>
<accession>A0A4Z0Q5L4</accession>
<feature type="modified residue" description="4-aspartylphosphate" evidence="5">
    <location>
        <position position="64"/>
    </location>
</feature>
<feature type="domain" description="HTH luxR-type" evidence="6">
    <location>
        <begin position="157"/>
        <end position="222"/>
    </location>
</feature>
<dbReference type="Pfam" id="PF00072">
    <property type="entry name" value="Response_reg"/>
    <property type="match status" value="1"/>
</dbReference>
<keyword evidence="9" id="KW-1185">Reference proteome</keyword>